<dbReference type="PANTHER" id="PTHR37804">
    <property type="entry name" value="CDAA REGULATORY PROTEIN CDAR"/>
    <property type="match status" value="1"/>
</dbReference>
<feature type="non-terminal residue" evidence="1">
    <location>
        <position position="371"/>
    </location>
</feature>
<dbReference type="Gene3D" id="2.170.120.40">
    <property type="entry name" value="YbbR-like domain"/>
    <property type="match status" value="2"/>
</dbReference>
<accession>A0ABS7C4E6</accession>
<organism evidence="1 2">
    <name type="scientific">Paenibacillus sepulcri</name>
    <dbReference type="NCBI Taxonomy" id="359917"/>
    <lineage>
        <taxon>Bacteria</taxon>
        <taxon>Bacillati</taxon>
        <taxon>Bacillota</taxon>
        <taxon>Bacilli</taxon>
        <taxon>Bacillales</taxon>
        <taxon>Paenibacillaceae</taxon>
        <taxon>Paenibacillus</taxon>
    </lineage>
</organism>
<comment type="caution">
    <text evidence="1">The sequence shown here is derived from an EMBL/GenBank/DDBJ whole genome shotgun (WGS) entry which is preliminary data.</text>
</comment>
<evidence type="ECO:0000313" key="2">
    <source>
        <dbReference type="Proteomes" id="UP001519887"/>
    </source>
</evidence>
<dbReference type="Proteomes" id="UP001519887">
    <property type="component" value="Unassembled WGS sequence"/>
</dbReference>
<name>A0ABS7C4E6_9BACL</name>
<dbReference type="PANTHER" id="PTHR37804:SF1">
    <property type="entry name" value="CDAA REGULATORY PROTEIN CDAR"/>
    <property type="match status" value="1"/>
</dbReference>
<evidence type="ECO:0008006" key="3">
    <source>
        <dbReference type="Google" id="ProtNLM"/>
    </source>
</evidence>
<dbReference type="CDD" id="cd20206">
    <property type="entry name" value="YbbR"/>
    <property type="match status" value="1"/>
</dbReference>
<reference evidence="1 2" key="1">
    <citation type="submission" date="2021-07" db="EMBL/GenBank/DDBJ databases">
        <title>Paenibacillus radiodurans sp. nov., isolated from the southeastern edge of Tengger Desert.</title>
        <authorList>
            <person name="Zhang G."/>
        </authorList>
    </citation>
    <scope>NUCLEOTIDE SEQUENCE [LARGE SCALE GENOMIC DNA]</scope>
    <source>
        <strain evidence="1 2">CCM 7311</strain>
    </source>
</reference>
<evidence type="ECO:0000313" key="1">
    <source>
        <dbReference type="EMBL" id="MBW7455789.1"/>
    </source>
</evidence>
<dbReference type="InterPro" id="IPR012505">
    <property type="entry name" value="YbbR"/>
</dbReference>
<protein>
    <recommendedName>
        <fullName evidence="3">YbbR-like domain-containing protein</fullName>
    </recommendedName>
</protein>
<proteinExistence type="predicted"/>
<dbReference type="Gene3D" id="2.170.120.30">
    <property type="match status" value="1"/>
</dbReference>
<sequence>MDKWLSHPTALKIISLALGILLWAVVHFDSERSPNSVASLTEVKDYEAVQVKAVGLDENNYSLRLVEPTAVQLTVRAPRSSLLQTTPDDFQVTVDVSEAKEGSQVLPISISKPKGMEIVSKQPSTVTVVLERLITKEFEFQVQTEGTPANGYKLGQPIVKPNNRVHVTLPEGIMEDVGFVGGKVSVEDEESTISEKKVKVVVLDKEGQEMPEAIATPSVVEVEIPITMPFKRVPLQIGLTGKLPDGLAMDTFVPSVDQVSIYGPQDELDKYDFYDGINVDLSKLSQSGTIELNIPPKEGIVSVDPSKVTIKYTLVPISVKTLTQLKVTFISLSDGLKAKITIPETGTVDLPVRGATSVLAGVGASDVQLIA</sequence>
<gene>
    <name evidence="1" type="ORF">K0U00_17315</name>
</gene>
<dbReference type="Pfam" id="PF07949">
    <property type="entry name" value="YbbR"/>
    <property type="match status" value="3"/>
</dbReference>
<dbReference type="EMBL" id="JAHZIK010000434">
    <property type="protein sequence ID" value="MBW7455789.1"/>
    <property type="molecule type" value="Genomic_DNA"/>
</dbReference>
<dbReference type="InterPro" id="IPR053154">
    <property type="entry name" value="c-di-AMP_regulator"/>
</dbReference>
<keyword evidence="2" id="KW-1185">Reference proteome</keyword>